<evidence type="ECO:0008006" key="4">
    <source>
        <dbReference type="Google" id="ProtNLM"/>
    </source>
</evidence>
<protein>
    <recommendedName>
        <fullName evidence="4">Ribose 5-phosphate isomerase B</fullName>
    </recommendedName>
</protein>
<dbReference type="PIRSF" id="PIRSF005384">
    <property type="entry name" value="RpiB_LacA_B"/>
    <property type="match status" value="1"/>
</dbReference>
<dbReference type="GO" id="GO:0005975">
    <property type="term" value="P:carbohydrate metabolic process"/>
    <property type="evidence" value="ECO:0007669"/>
    <property type="project" value="InterPro"/>
</dbReference>
<dbReference type="InterPro" id="IPR003500">
    <property type="entry name" value="RpiB_LacA_LacB"/>
</dbReference>
<keyword evidence="1" id="KW-0413">Isomerase</keyword>
<dbReference type="Gene3D" id="3.40.1400.10">
    <property type="entry name" value="Sugar-phosphate isomerase, RpiB/LacA/LacB"/>
    <property type="match status" value="1"/>
</dbReference>
<accession>A0AAU9KCI5</accession>
<evidence type="ECO:0000313" key="3">
    <source>
        <dbReference type="Proteomes" id="UP001162131"/>
    </source>
</evidence>
<dbReference type="GO" id="GO:0016853">
    <property type="term" value="F:isomerase activity"/>
    <property type="evidence" value="ECO:0007669"/>
    <property type="project" value="UniProtKB-KW"/>
</dbReference>
<dbReference type="NCBIfam" id="TIGR00689">
    <property type="entry name" value="rpiB_lacA_lacB"/>
    <property type="match status" value="1"/>
</dbReference>
<dbReference type="InterPro" id="IPR036569">
    <property type="entry name" value="RpiB_LacA_LacB_sf"/>
</dbReference>
<dbReference type="AlphaFoldDB" id="A0AAU9KCI5"/>
<dbReference type="PANTHER" id="PTHR30345:SF0">
    <property type="entry name" value="DNA DAMAGE-REPAIR_TOLERATION PROTEIN DRT102"/>
    <property type="match status" value="1"/>
</dbReference>
<evidence type="ECO:0000313" key="2">
    <source>
        <dbReference type="EMBL" id="CAG9335388.1"/>
    </source>
</evidence>
<reference evidence="2" key="1">
    <citation type="submission" date="2021-09" db="EMBL/GenBank/DDBJ databases">
        <authorList>
            <consortium name="AG Swart"/>
            <person name="Singh M."/>
            <person name="Singh A."/>
            <person name="Seah K."/>
            <person name="Emmerich C."/>
        </authorList>
    </citation>
    <scope>NUCLEOTIDE SEQUENCE</scope>
    <source>
        <strain evidence="2">ATCC30299</strain>
    </source>
</reference>
<proteinExistence type="predicted"/>
<dbReference type="Proteomes" id="UP001162131">
    <property type="component" value="Unassembled WGS sequence"/>
</dbReference>
<dbReference type="Pfam" id="PF02502">
    <property type="entry name" value="LacAB_rpiB"/>
    <property type="match status" value="1"/>
</dbReference>
<sequence>MENITIAVGCDHEGHDMKVQLVQYLSRKGISVIDVGTNNSTNAVDYPVYAKLVCDKVLSGEAQRGLLICESGIGMSMAANRFKGIRCAVCHDYFGVLMTREHNDCNVLALGGKVIGIEVAKQVVDTYLSTRFLSEHPNHPRRVDLLNSYP</sequence>
<dbReference type="InterPro" id="IPR004785">
    <property type="entry name" value="RpiB"/>
</dbReference>
<dbReference type="SUPFAM" id="SSF89623">
    <property type="entry name" value="Ribose/Galactose isomerase RpiB/AlsB"/>
    <property type="match status" value="1"/>
</dbReference>
<evidence type="ECO:0000256" key="1">
    <source>
        <dbReference type="ARBA" id="ARBA00023235"/>
    </source>
</evidence>
<organism evidence="2 3">
    <name type="scientific">Blepharisma stoltei</name>
    <dbReference type="NCBI Taxonomy" id="1481888"/>
    <lineage>
        <taxon>Eukaryota</taxon>
        <taxon>Sar</taxon>
        <taxon>Alveolata</taxon>
        <taxon>Ciliophora</taxon>
        <taxon>Postciliodesmatophora</taxon>
        <taxon>Heterotrichea</taxon>
        <taxon>Heterotrichida</taxon>
        <taxon>Blepharismidae</taxon>
        <taxon>Blepharisma</taxon>
    </lineage>
</organism>
<dbReference type="EMBL" id="CAJZBQ010000062">
    <property type="protein sequence ID" value="CAG9335388.1"/>
    <property type="molecule type" value="Genomic_DNA"/>
</dbReference>
<gene>
    <name evidence="2" type="ORF">BSTOLATCC_MIC63861</name>
</gene>
<keyword evidence="3" id="KW-1185">Reference proteome</keyword>
<dbReference type="NCBIfam" id="NF004051">
    <property type="entry name" value="PRK05571.1"/>
    <property type="match status" value="1"/>
</dbReference>
<dbReference type="NCBIfam" id="TIGR01120">
    <property type="entry name" value="rpiB"/>
    <property type="match status" value="1"/>
</dbReference>
<name>A0AAU9KCI5_9CILI</name>
<comment type="caution">
    <text evidence="2">The sequence shown here is derived from an EMBL/GenBank/DDBJ whole genome shotgun (WGS) entry which is preliminary data.</text>
</comment>
<dbReference type="PANTHER" id="PTHR30345">
    <property type="entry name" value="RIBOSE-5-PHOSPHATE ISOMERASE B"/>
    <property type="match status" value="1"/>
</dbReference>